<dbReference type="AlphaFoldDB" id="A0AAD9X8K8"/>
<dbReference type="EMBL" id="JANJYI010000004">
    <property type="protein sequence ID" value="KAK2654874.1"/>
    <property type="molecule type" value="Genomic_DNA"/>
</dbReference>
<sequence length="201" mass="22349">MCHPSFDPMVGVTSNYHQGRRLEVRRDMAARDVEITQQASTAMMARDGGGGGGGGATKKSSVCICSITSHPGSFRCRYHRIDYKWVGRAGATKSMNHSNQSATPRLQPLSPTSASSSDLHQSGRHFLRPPLSRQPPVFIKVDLVVQHLSLFRCFFHSPQPQVVKIVFVSPYPDWITSLVYIFGLFSHALFVYLCLAARQQQ</sequence>
<evidence type="ECO:0000256" key="2">
    <source>
        <dbReference type="SAM" id="Phobius"/>
    </source>
</evidence>
<dbReference type="Proteomes" id="UP001280121">
    <property type="component" value="Unassembled WGS sequence"/>
</dbReference>
<evidence type="ECO:0000313" key="3">
    <source>
        <dbReference type="EMBL" id="KAK2654874.1"/>
    </source>
</evidence>
<keyword evidence="2" id="KW-1133">Transmembrane helix</keyword>
<reference evidence="3" key="1">
    <citation type="journal article" date="2023" name="Plant J.">
        <title>Genome sequences and population genomics provide insights into the demographic history, inbreeding, and mutation load of two 'living fossil' tree species of Dipteronia.</title>
        <authorList>
            <person name="Feng Y."/>
            <person name="Comes H.P."/>
            <person name="Chen J."/>
            <person name="Zhu S."/>
            <person name="Lu R."/>
            <person name="Zhang X."/>
            <person name="Li P."/>
            <person name="Qiu J."/>
            <person name="Olsen K.M."/>
            <person name="Qiu Y."/>
        </authorList>
    </citation>
    <scope>NUCLEOTIDE SEQUENCE</scope>
    <source>
        <strain evidence="3">KIB01</strain>
    </source>
</reference>
<keyword evidence="4" id="KW-1185">Reference proteome</keyword>
<dbReference type="PANTHER" id="PTHR33132:SF135">
    <property type="entry name" value="OS02G0799700 PROTEIN"/>
    <property type="match status" value="1"/>
</dbReference>
<feature type="transmembrane region" description="Helical" evidence="2">
    <location>
        <begin position="174"/>
        <end position="195"/>
    </location>
</feature>
<protein>
    <submittedName>
        <fullName evidence="3">Uncharacterized protein</fullName>
    </submittedName>
</protein>
<keyword evidence="2" id="KW-0472">Membrane</keyword>
<gene>
    <name evidence="3" type="ORF">Ddye_014730</name>
</gene>
<keyword evidence="2" id="KW-0812">Transmembrane</keyword>
<organism evidence="3 4">
    <name type="scientific">Dipteronia dyeriana</name>
    <dbReference type="NCBI Taxonomy" id="168575"/>
    <lineage>
        <taxon>Eukaryota</taxon>
        <taxon>Viridiplantae</taxon>
        <taxon>Streptophyta</taxon>
        <taxon>Embryophyta</taxon>
        <taxon>Tracheophyta</taxon>
        <taxon>Spermatophyta</taxon>
        <taxon>Magnoliopsida</taxon>
        <taxon>eudicotyledons</taxon>
        <taxon>Gunneridae</taxon>
        <taxon>Pentapetalae</taxon>
        <taxon>rosids</taxon>
        <taxon>malvids</taxon>
        <taxon>Sapindales</taxon>
        <taxon>Sapindaceae</taxon>
        <taxon>Hippocastanoideae</taxon>
        <taxon>Acereae</taxon>
        <taxon>Dipteronia</taxon>
    </lineage>
</organism>
<feature type="region of interest" description="Disordered" evidence="1">
    <location>
        <begin position="94"/>
        <end position="125"/>
    </location>
</feature>
<evidence type="ECO:0000256" key="1">
    <source>
        <dbReference type="SAM" id="MobiDB-lite"/>
    </source>
</evidence>
<dbReference type="PANTHER" id="PTHR33132">
    <property type="entry name" value="OSJNBB0118P14.9 PROTEIN"/>
    <property type="match status" value="1"/>
</dbReference>
<feature type="compositionally biased region" description="Polar residues" evidence="1">
    <location>
        <begin position="94"/>
        <end position="120"/>
    </location>
</feature>
<proteinExistence type="predicted"/>
<comment type="caution">
    <text evidence="3">The sequence shown here is derived from an EMBL/GenBank/DDBJ whole genome shotgun (WGS) entry which is preliminary data.</text>
</comment>
<name>A0AAD9X8K8_9ROSI</name>
<evidence type="ECO:0000313" key="4">
    <source>
        <dbReference type="Proteomes" id="UP001280121"/>
    </source>
</evidence>
<accession>A0AAD9X8K8</accession>